<dbReference type="Proteomes" id="UP000324233">
    <property type="component" value="Chromosome"/>
</dbReference>
<dbReference type="Gene3D" id="3.40.50.300">
    <property type="entry name" value="P-loop containing nucleotide triphosphate hydrolases"/>
    <property type="match status" value="2"/>
</dbReference>
<dbReference type="CDD" id="cd03216">
    <property type="entry name" value="ABC_Carb_Monos_I"/>
    <property type="match status" value="1"/>
</dbReference>
<keyword evidence="2" id="KW-1003">Cell membrane</keyword>
<keyword evidence="6 10" id="KW-0067">ATP-binding</keyword>
<dbReference type="InterPro" id="IPR003439">
    <property type="entry name" value="ABC_transporter-like_ATP-bd"/>
</dbReference>
<dbReference type="KEGG" id="agv:OJF2_37250"/>
<name>A0A5B9W5D0_9BACT</name>
<dbReference type="OrthoDB" id="9771863at2"/>
<organism evidence="10 11">
    <name type="scientific">Aquisphaera giovannonii</name>
    <dbReference type="NCBI Taxonomy" id="406548"/>
    <lineage>
        <taxon>Bacteria</taxon>
        <taxon>Pseudomonadati</taxon>
        <taxon>Planctomycetota</taxon>
        <taxon>Planctomycetia</taxon>
        <taxon>Isosphaerales</taxon>
        <taxon>Isosphaeraceae</taxon>
        <taxon>Aquisphaera</taxon>
    </lineage>
</organism>
<evidence type="ECO:0000256" key="6">
    <source>
        <dbReference type="ARBA" id="ARBA00022840"/>
    </source>
</evidence>
<keyword evidence="7" id="KW-1278">Translocase</keyword>
<dbReference type="GO" id="GO:0016887">
    <property type="term" value="F:ATP hydrolysis activity"/>
    <property type="evidence" value="ECO:0007669"/>
    <property type="project" value="InterPro"/>
</dbReference>
<dbReference type="EC" id="3.6.3.17" evidence="10"/>
<evidence type="ECO:0000313" key="11">
    <source>
        <dbReference type="Proteomes" id="UP000324233"/>
    </source>
</evidence>
<dbReference type="GO" id="GO:0005524">
    <property type="term" value="F:ATP binding"/>
    <property type="evidence" value="ECO:0007669"/>
    <property type="project" value="UniProtKB-KW"/>
</dbReference>
<feature type="domain" description="ABC transporter" evidence="9">
    <location>
        <begin position="268"/>
        <end position="507"/>
    </location>
</feature>
<accession>A0A5B9W5D0</accession>
<dbReference type="PROSITE" id="PS00211">
    <property type="entry name" value="ABC_TRANSPORTER_1"/>
    <property type="match status" value="1"/>
</dbReference>
<evidence type="ECO:0000259" key="9">
    <source>
        <dbReference type="PROSITE" id="PS50893"/>
    </source>
</evidence>
<dbReference type="SMART" id="SM00382">
    <property type="entry name" value="AAA"/>
    <property type="match status" value="2"/>
</dbReference>
<dbReference type="InterPro" id="IPR027417">
    <property type="entry name" value="P-loop_NTPase"/>
</dbReference>
<dbReference type="InterPro" id="IPR050107">
    <property type="entry name" value="ABC_carbohydrate_import_ATPase"/>
</dbReference>
<keyword evidence="4" id="KW-0677">Repeat</keyword>
<evidence type="ECO:0000256" key="7">
    <source>
        <dbReference type="ARBA" id="ARBA00022967"/>
    </source>
</evidence>
<reference evidence="10 11" key="1">
    <citation type="submission" date="2019-08" db="EMBL/GenBank/DDBJ databases">
        <title>Deep-cultivation of Planctomycetes and their phenomic and genomic characterization uncovers novel biology.</title>
        <authorList>
            <person name="Wiegand S."/>
            <person name="Jogler M."/>
            <person name="Boedeker C."/>
            <person name="Pinto D."/>
            <person name="Vollmers J."/>
            <person name="Rivas-Marin E."/>
            <person name="Kohn T."/>
            <person name="Peeters S.H."/>
            <person name="Heuer A."/>
            <person name="Rast P."/>
            <person name="Oberbeckmann S."/>
            <person name="Bunk B."/>
            <person name="Jeske O."/>
            <person name="Meyerdierks A."/>
            <person name="Storesund J.E."/>
            <person name="Kallscheuer N."/>
            <person name="Luecker S."/>
            <person name="Lage O.M."/>
            <person name="Pohl T."/>
            <person name="Merkel B.J."/>
            <person name="Hornburger P."/>
            <person name="Mueller R.-W."/>
            <person name="Bruemmer F."/>
            <person name="Labrenz M."/>
            <person name="Spormann A.M."/>
            <person name="Op den Camp H."/>
            <person name="Overmann J."/>
            <person name="Amann R."/>
            <person name="Jetten M.S.M."/>
            <person name="Mascher T."/>
            <person name="Medema M.H."/>
            <person name="Devos D.P."/>
            <person name="Kaster A.-K."/>
            <person name="Ovreas L."/>
            <person name="Rohde M."/>
            <person name="Galperin M.Y."/>
            <person name="Jogler C."/>
        </authorList>
    </citation>
    <scope>NUCLEOTIDE SEQUENCE [LARGE SCALE GENOMIC DNA]</scope>
    <source>
        <strain evidence="10 11">OJF2</strain>
    </source>
</reference>
<dbReference type="InterPro" id="IPR017871">
    <property type="entry name" value="ABC_transporter-like_CS"/>
</dbReference>
<evidence type="ECO:0000256" key="2">
    <source>
        <dbReference type="ARBA" id="ARBA00022475"/>
    </source>
</evidence>
<dbReference type="RefSeq" id="WP_148595008.1">
    <property type="nucleotide sequence ID" value="NZ_CP042997.1"/>
</dbReference>
<evidence type="ECO:0000256" key="5">
    <source>
        <dbReference type="ARBA" id="ARBA00022741"/>
    </source>
</evidence>
<dbReference type="Pfam" id="PF00005">
    <property type="entry name" value="ABC_tran"/>
    <property type="match status" value="2"/>
</dbReference>
<protein>
    <submittedName>
        <fullName evidence="10">Galactose/methyl galactoside import ATP-binding protein MglA</fullName>
        <ecNumber evidence="10">3.6.3.17</ecNumber>
    </submittedName>
</protein>
<feature type="domain" description="ABC transporter" evidence="9">
    <location>
        <begin position="10"/>
        <end position="251"/>
    </location>
</feature>
<evidence type="ECO:0000313" key="10">
    <source>
        <dbReference type="EMBL" id="QEH35180.1"/>
    </source>
</evidence>
<proteinExistence type="predicted"/>
<evidence type="ECO:0000256" key="4">
    <source>
        <dbReference type="ARBA" id="ARBA00022737"/>
    </source>
</evidence>
<keyword evidence="3" id="KW-0762">Sugar transport</keyword>
<sequence>MTPGEPVASLEFRDVRKGFSGVPVLRGVSLAVEGGEVLGLVGENGAGKSTLMNLLGGVFPPDGGAMLLDGRVYAPASPRDAARAGVAFIHQELNLFPNLSVAENLLLDGLPRLGLAGLRLPLIDRRALRARVRPLLEAVGLDLDPDTAVGELPAGRRQLVEIARALGARARVLILDEPTTSLSAREADRLFALLRRLRERGVAMIFISHNLPDVLGLCDSIAVLRDGGLISHGPAAGYDEARLFREMVGRDAARQSPSPRADASGPILQLRDLARPPAVRGVSLDLRGGEVVGVAGLMGAGRTELLRLVFGLDRIESGSVLLDGKPLVPSPRRSIRAGLAFLTEDRREEGLLMDSAVVPNATLAALPGFARTPLRLVDRSRERTAAASAAEGVRLRAARIERQPVRTLSGGNQQKVVLARWLLTRPRVLLLDEPTRGVDVAAKQDIYQLVRELAAGGAGVLVVSSEIEELTTLCDRIAVMAAGRLVESLGRPEFDRERILRAAFRGEGRGEGAR</sequence>
<dbReference type="AlphaFoldDB" id="A0A5B9W5D0"/>
<keyword evidence="5" id="KW-0547">Nucleotide-binding</keyword>
<keyword evidence="1" id="KW-0813">Transport</keyword>
<evidence type="ECO:0000256" key="8">
    <source>
        <dbReference type="ARBA" id="ARBA00023136"/>
    </source>
</evidence>
<evidence type="ECO:0000256" key="3">
    <source>
        <dbReference type="ARBA" id="ARBA00022597"/>
    </source>
</evidence>
<gene>
    <name evidence="10" type="primary">mglA_2</name>
    <name evidence="10" type="ORF">OJF2_37250</name>
</gene>
<keyword evidence="10" id="KW-0378">Hydrolase</keyword>
<dbReference type="EMBL" id="CP042997">
    <property type="protein sequence ID" value="QEH35180.1"/>
    <property type="molecule type" value="Genomic_DNA"/>
</dbReference>
<dbReference type="CDD" id="cd03215">
    <property type="entry name" value="ABC_Carb_Monos_II"/>
    <property type="match status" value="1"/>
</dbReference>
<dbReference type="PANTHER" id="PTHR43790">
    <property type="entry name" value="CARBOHYDRATE TRANSPORT ATP-BINDING PROTEIN MG119-RELATED"/>
    <property type="match status" value="1"/>
</dbReference>
<keyword evidence="8" id="KW-0472">Membrane</keyword>
<keyword evidence="11" id="KW-1185">Reference proteome</keyword>
<dbReference type="PROSITE" id="PS50893">
    <property type="entry name" value="ABC_TRANSPORTER_2"/>
    <property type="match status" value="2"/>
</dbReference>
<dbReference type="SUPFAM" id="SSF52540">
    <property type="entry name" value="P-loop containing nucleoside triphosphate hydrolases"/>
    <property type="match status" value="2"/>
</dbReference>
<dbReference type="InterPro" id="IPR003593">
    <property type="entry name" value="AAA+_ATPase"/>
</dbReference>
<dbReference type="PANTHER" id="PTHR43790:SF3">
    <property type="entry name" value="D-ALLOSE IMPORT ATP-BINDING PROTEIN ALSA-RELATED"/>
    <property type="match status" value="1"/>
</dbReference>
<evidence type="ECO:0000256" key="1">
    <source>
        <dbReference type="ARBA" id="ARBA00022448"/>
    </source>
</evidence>